<name>A0AAW4U6J6_9FIRM</name>
<proteinExistence type="predicted"/>
<dbReference type="RefSeq" id="WP_227153055.1">
    <property type="nucleotide sequence ID" value="NZ_JAJCGD010000023.1"/>
</dbReference>
<dbReference type="Proteomes" id="UP001198190">
    <property type="component" value="Unassembled WGS sequence"/>
</dbReference>
<dbReference type="Pfam" id="PF18818">
    <property type="entry name" value="MPTase-PolyVal"/>
    <property type="match status" value="1"/>
</dbReference>
<gene>
    <name evidence="3" type="ORF">LIY65_08385</name>
</gene>
<dbReference type="GO" id="GO:0003697">
    <property type="term" value="F:single-stranded DNA binding"/>
    <property type="evidence" value="ECO:0007669"/>
    <property type="project" value="InterPro"/>
</dbReference>
<comment type="caution">
    <text evidence="3">The sequence shown here is derived from an EMBL/GenBank/DDBJ whole genome shotgun (WGS) entry which is preliminary data.</text>
</comment>
<feature type="domain" description="N-terminal" evidence="1">
    <location>
        <begin position="9"/>
        <end position="147"/>
    </location>
</feature>
<protein>
    <submittedName>
        <fullName evidence="3">SsDNA-binding domain-containing protein</fullName>
    </submittedName>
</protein>
<accession>A0AAW4U6J6</accession>
<dbReference type="AlphaFoldDB" id="A0AAW4U6J6"/>
<organism evidence="3 4">
    <name type="scientific">Megamonas funiformis</name>
    <dbReference type="NCBI Taxonomy" id="437897"/>
    <lineage>
        <taxon>Bacteria</taxon>
        <taxon>Bacillati</taxon>
        <taxon>Bacillota</taxon>
        <taxon>Negativicutes</taxon>
        <taxon>Selenomonadales</taxon>
        <taxon>Selenomonadaceae</taxon>
        <taxon>Megamonas</taxon>
    </lineage>
</organism>
<dbReference type="InterPro" id="IPR013610">
    <property type="entry name" value="ArdC_N"/>
</dbReference>
<dbReference type="Pfam" id="PF08401">
    <property type="entry name" value="ArdcN"/>
    <property type="match status" value="1"/>
</dbReference>
<evidence type="ECO:0000259" key="1">
    <source>
        <dbReference type="Pfam" id="PF08401"/>
    </source>
</evidence>
<evidence type="ECO:0000313" key="3">
    <source>
        <dbReference type="EMBL" id="MCB6828712.1"/>
    </source>
</evidence>
<dbReference type="EMBL" id="JAJCGD010000023">
    <property type="protein sequence ID" value="MCB6828712.1"/>
    <property type="molecule type" value="Genomic_DNA"/>
</dbReference>
<reference evidence="3" key="1">
    <citation type="submission" date="2021-10" db="EMBL/GenBank/DDBJ databases">
        <title>Collection of gut derived symbiotic bacterial strains cultured from healthy donors.</title>
        <authorList>
            <person name="Lin H."/>
            <person name="Littmann E."/>
            <person name="Claire K."/>
            <person name="Pamer E."/>
        </authorList>
    </citation>
    <scope>NUCLEOTIDE SEQUENCE</scope>
    <source>
        <strain evidence="3">MSK.7.16</strain>
    </source>
</reference>
<dbReference type="InterPro" id="IPR041459">
    <property type="entry name" value="MPTase-PolyVal"/>
</dbReference>
<evidence type="ECO:0000259" key="2">
    <source>
        <dbReference type="Pfam" id="PF18818"/>
    </source>
</evidence>
<evidence type="ECO:0000313" key="4">
    <source>
        <dbReference type="Proteomes" id="UP001198190"/>
    </source>
</evidence>
<feature type="domain" description="Polyvalent protein metallopeptidase" evidence="2">
    <location>
        <begin position="171"/>
        <end position="301"/>
    </location>
</feature>
<sequence>MAFPNKIQNNRNELVNKIIKDIKSGKPFFWNEGFFNAEPKSLICTLRNEKRLYKGINNLFLTVSAYVNGFKDSRWATFKQIEAAGYKLKKGSKGTHIEYWQYTIDAMEVNPKTGKKEPIYEIDETTGKKRKIQLPLKIPIVKNYVVFNAEQIEGIELETSPKINHKNIIKDMENMLQHSEAKIYYDQNNRNYYSPSTDEIHVVPRDKFYDINDFYATCAHEIAHSTGAKHRLNRKSLIENDGFGNTMYAKEELRAELTSMFLNQKYNIKFNQKHYENHAAYLQNWVDVLKNDPNEIFRAATEAEKAMTYIEEKMINVLNKNLDNNLEVEYENIDNINKKIIDIIQSNVQDKKTQSTAKQYLAKAKNLLKENDNIWRKDFDYEIVEALIAEGRTPNAVKLAIKKYSPYSFTLDDNKLSKLIKLNQKGLSR</sequence>